<protein>
    <submittedName>
        <fullName evidence="1">Uncharacterized protein</fullName>
    </submittedName>
</protein>
<organism evidence="1 2">
    <name type="scientific">Hibiscus sabdariffa</name>
    <name type="common">roselle</name>
    <dbReference type="NCBI Taxonomy" id="183260"/>
    <lineage>
        <taxon>Eukaryota</taxon>
        <taxon>Viridiplantae</taxon>
        <taxon>Streptophyta</taxon>
        <taxon>Embryophyta</taxon>
        <taxon>Tracheophyta</taxon>
        <taxon>Spermatophyta</taxon>
        <taxon>Magnoliopsida</taxon>
        <taxon>eudicotyledons</taxon>
        <taxon>Gunneridae</taxon>
        <taxon>Pentapetalae</taxon>
        <taxon>rosids</taxon>
        <taxon>malvids</taxon>
        <taxon>Malvales</taxon>
        <taxon>Malvaceae</taxon>
        <taxon>Malvoideae</taxon>
        <taxon>Hibiscus</taxon>
    </lineage>
</organism>
<dbReference type="Proteomes" id="UP001396334">
    <property type="component" value="Unassembled WGS sequence"/>
</dbReference>
<keyword evidence="2" id="KW-1185">Reference proteome</keyword>
<comment type="caution">
    <text evidence="1">The sequence shown here is derived from an EMBL/GenBank/DDBJ whole genome shotgun (WGS) entry which is preliminary data.</text>
</comment>
<name>A0ABR2PB50_9ROSI</name>
<reference evidence="1 2" key="1">
    <citation type="journal article" date="2024" name="G3 (Bethesda)">
        <title>Genome assembly of Hibiscus sabdariffa L. provides insights into metabolisms of medicinal natural products.</title>
        <authorList>
            <person name="Kim T."/>
        </authorList>
    </citation>
    <scope>NUCLEOTIDE SEQUENCE [LARGE SCALE GENOMIC DNA]</scope>
    <source>
        <strain evidence="1">TK-2024</strain>
        <tissue evidence="1">Old leaves</tissue>
    </source>
</reference>
<evidence type="ECO:0000313" key="1">
    <source>
        <dbReference type="EMBL" id="KAK8985501.1"/>
    </source>
</evidence>
<proteinExistence type="predicted"/>
<sequence>MVTGMHMCISHLVNENDVSKVKGFNLRNSWRRKLPANGNEKETTRSIRRRRLPGFEATELRGWLNCRLESLMKTSLFRSWPKWQSKLEL</sequence>
<evidence type="ECO:0000313" key="2">
    <source>
        <dbReference type="Proteomes" id="UP001396334"/>
    </source>
</evidence>
<gene>
    <name evidence="1" type="ORF">V6N11_068755</name>
</gene>
<dbReference type="EMBL" id="JBBPBN010000069">
    <property type="protein sequence ID" value="KAK8985501.1"/>
    <property type="molecule type" value="Genomic_DNA"/>
</dbReference>
<accession>A0ABR2PB50</accession>